<reference evidence="3 4" key="1">
    <citation type="submission" date="2020-02" db="EMBL/GenBank/DDBJ databases">
        <title>Out from the shadows clarifying the taxonomy of the family Cryomorphaceae and related taxa by utilizing the GTDB taxonomic framework.</title>
        <authorList>
            <person name="Bowman J.P."/>
        </authorList>
    </citation>
    <scope>NUCLEOTIDE SEQUENCE [LARGE SCALE GENOMIC DNA]</scope>
    <source>
        <strain evidence="3 4">QSSC 1-22</strain>
    </source>
</reference>
<dbReference type="Proteomes" id="UP000486602">
    <property type="component" value="Unassembled WGS sequence"/>
</dbReference>
<evidence type="ECO:0000313" key="4">
    <source>
        <dbReference type="Proteomes" id="UP000486602"/>
    </source>
</evidence>
<keyword evidence="1" id="KW-1133">Transmembrane helix</keyword>
<gene>
    <name evidence="3" type="ORF">G3O08_07745</name>
</gene>
<dbReference type="EMBL" id="JAAGVY010000010">
    <property type="protein sequence ID" value="NEN23390.1"/>
    <property type="molecule type" value="Genomic_DNA"/>
</dbReference>
<sequence length="444" mass="50802">MNKGFLSSFFFTPQLFSSVVAVILLFAFGFSFPVLFLIAKLALFLIIATLIADAILLYSSIKKLFADRKTGRILGLGDQSTVHLRIVYRGTIPIDAQVIDELPVQLQERSFKIKTRLNPGINNLSYSIKPINRGVYAFGNLNLLVESPIHFVRRKIVLPIAQEIPVYPSIAQMHELELLAFSRISTQQGAKRYKRIGQSYEFEQIAPFVEGDDYRNINWKATGKTRELMVNQYQEERSQNMYCIISKGRAMKMSFGNMSYLDYAINSSLAIANVALKKYDRVGLITFSDKIGTALRAENRTGQVQKVLESLYHEKEREMEPSYELLYRSIQRIIKSRSLLLLYANFENINMLDRALPILRKINKSHLLVMILFKDEELEIRAKNTGSSVTEIYQSTLATQHLSEKQEISLKLIRHGIQTVVSTPRELSLDVINKYLELKSRGII</sequence>
<feature type="transmembrane region" description="Helical" evidence="1">
    <location>
        <begin position="9"/>
        <end position="28"/>
    </location>
</feature>
<evidence type="ECO:0000313" key="3">
    <source>
        <dbReference type="EMBL" id="NEN23390.1"/>
    </source>
</evidence>
<dbReference type="Pfam" id="PF01882">
    <property type="entry name" value="DUF58"/>
    <property type="match status" value="1"/>
</dbReference>
<feature type="domain" description="DUF58" evidence="2">
    <location>
        <begin position="207"/>
        <end position="371"/>
    </location>
</feature>
<dbReference type="InterPro" id="IPR002881">
    <property type="entry name" value="DUF58"/>
</dbReference>
<dbReference type="RefSeq" id="WP_163284563.1">
    <property type="nucleotide sequence ID" value="NZ_JAAGVY010000010.1"/>
</dbReference>
<dbReference type="PANTHER" id="PTHR33608:SF3">
    <property type="entry name" value="SLR2013 PROTEIN"/>
    <property type="match status" value="1"/>
</dbReference>
<comment type="caution">
    <text evidence="3">The sequence shown here is derived from an EMBL/GenBank/DDBJ whole genome shotgun (WGS) entry which is preliminary data.</text>
</comment>
<keyword evidence="1" id="KW-0812">Transmembrane</keyword>
<dbReference type="PANTHER" id="PTHR33608">
    <property type="entry name" value="BLL2464 PROTEIN"/>
    <property type="match status" value="1"/>
</dbReference>
<feature type="transmembrane region" description="Helical" evidence="1">
    <location>
        <begin position="34"/>
        <end position="58"/>
    </location>
</feature>
<proteinExistence type="predicted"/>
<protein>
    <submittedName>
        <fullName evidence="3">DUF58 domain-containing protein</fullName>
    </submittedName>
</protein>
<evidence type="ECO:0000256" key="1">
    <source>
        <dbReference type="SAM" id="Phobius"/>
    </source>
</evidence>
<dbReference type="AlphaFoldDB" id="A0A7K3WP10"/>
<keyword evidence="1" id="KW-0472">Membrane</keyword>
<organism evidence="3 4">
    <name type="scientific">Cryomorpha ignava</name>
    <dbReference type="NCBI Taxonomy" id="101383"/>
    <lineage>
        <taxon>Bacteria</taxon>
        <taxon>Pseudomonadati</taxon>
        <taxon>Bacteroidota</taxon>
        <taxon>Flavobacteriia</taxon>
        <taxon>Flavobacteriales</taxon>
        <taxon>Cryomorphaceae</taxon>
        <taxon>Cryomorpha</taxon>
    </lineage>
</organism>
<keyword evidence="4" id="KW-1185">Reference proteome</keyword>
<name>A0A7K3WP10_9FLAO</name>
<accession>A0A7K3WP10</accession>
<evidence type="ECO:0000259" key="2">
    <source>
        <dbReference type="Pfam" id="PF01882"/>
    </source>
</evidence>